<reference evidence="2" key="1">
    <citation type="submission" date="2012-03" db="EMBL/GenBank/DDBJ databases">
        <title>Complete sequence of plasmid 1 of Deinococcus peraridilitoris DSM 19664.</title>
        <authorList>
            <person name="Lucas S."/>
            <person name="Copeland A."/>
            <person name="Lapidus A."/>
            <person name="Glavina del Rio T."/>
            <person name="Dalin E."/>
            <person name="Tice H."/>
            <person name="Bruce D."/>
            <person name="Goodwin L."/>
            <person name="Pitluck S."/>
            <person name="Peters L."/>
            <person name="Mikhailova N."/>
            <person name="Lu M."/>
            <person name="Kyrpides N."/>
            <person name="Mavromatis K."/>
            <person name="Ivanova N."/>
            <person name="Brettin T."/>
            <person name="Detter J.C."/>
            <person name="Han C."/>
            <person name="Larimer F."/>
            <person name="Land M."/>
            <person name="Hauser L."/>
            <person name="Markowitz V."/>
            <person name="Cheng J.-F."/>
            <person name="Hugenholtz P."/>
            <person name="Woyke T."/>
            <person name="Wu D."/>
            <person name="Pukall R."/>
            <person name="Steenblock K."/>
            <person name="Brambilla E."/>
            <person name="Klenk H.-P."/>
            <person name="Eisen J.A."/>
        </authorList>
    </citation>
    <scope>NUCLEOTIDE SEQUENCE [LARGE SCALE GENOMIC DNA]</scope>
    <source>
        <strain evidence="2">DSM 19664 / LMG 22246 / CIP 109416 / KR-200</strain>
        <plasmid evidence="2">Plasmid pDEIPE01</plasmid>
    </source>
</reference>
<sequence length="50" mass="5802">MCPPYRIRIGVHWFELDDLGRVIRSCVEDLPRSMLRRAPRSSFEAALDLG</sequence>
<organism evidence="1 2">
    <name type="scientific">Deinococcus peraridilitoris (strain DSM 19664 / LMG 22246 / CIP 109416 / KR-200)</name>
    <dbReference type="NCBI Taxonomy" id="937777"/>
    <lineage>
        <taxon>Bacteria</taxon>
        <taxon>Thermotogati</taxon>
        <taxon>Deinococcota</taxon>
        <taxon>Deinococci</taxon>
        <taxon>Deinococcales</taxon>
        <taxon>Deinococcaceae</taxon>
        <taxon>Deinococcus</taxon>
    </lineage>
</organism>
<evidence type="ECO:0000313" key="2">
    <source>
        <dbReference type="Proteomes" id="UP000010467"/>
    </source>
</evidence>
<protein>
    <submittedName>
        <fullName evidence="1">Uncharacterized protein</fullName>
    </submittedName>
</protein>
<dbReference type="HOGENOM" id="CLU_3117053_0_0_0"/>
<geneLocation type="plasmid" evidence="1 2">
    <name>pDEIPE01</name>
</geneLocation>
<keyword evidence="1" id="KW-0614">Plasmid</keyword>
<evidence type="ECO:0000313" key="1">
    <source>
        <dbReference type="EMBL" id="AFZ69436.1"/>
    </source>
</evidence>
<proteinExistence type="predicted"/>
<accession>L0A6G0</accession>
<dbReference type="AlphaFoldDB" id="L0A6G0"/>
<keyword evidence="2" id="KW-1185">Reference proteome</keyword>
<dbReference type="EMBL" id="CP003383">
    <property type="protein sequence ID" value="AFZ69436.1"/>
    <property type="molecule type" value="Genomic_DNA"/>
</dbReference>
<name>L0A6G0_DEIPD</name>
<gene>
    <name evidence="1" type="ordered locus">Deipe_4049</name>
</gene>
<dbReference type="Proteomes" id="UP000010467">
    <property type="component" value="Plasmid pDEIPE01"/>
</dbReference>
<dbReference type="KEGG" id="dpd:Deipe_4049"/>